<keyword evidence="4" id="KW-1185">Reference proteome</keyword>
<dbReference type="Pfam" id="PF17921">
    <property type="entry name" value="Integrase_H2C2"/>
    <property type="match status" value="1"/>
</dbReference>
<dbReference type="EC" id="2.7.7.49" evidence="1"/>
<dbReference type="EMBL" id="KL363281">
    <property type="protein sequence ID" value="KFD48954.1"/>
    <property type="molecule type" value="Genomic_DNA"/>
</dbReference>
<reference evidence="3 4" key="1">
    <citation type="journal article" date="2014" name="Nat. Genet.">
        <title>Genome and transcriptome of the porcine whipworm Trichuris suis.</title>
        <authorList>
            <person name="Jex A.R."/>
            <person name="Nejsum P."/>
            <person name="Schwarz E.M."/>
            <person name="Hu L."/>
            <person name="Young N.D."/>
            <person name="Hall R.S."/>
            <person name="Korhonen P.K."/>
            <person name="Liao S."/>
            <person name="Thamsborg S."/>
            <person name="Xia J."/>
            <person name="Xu P."/>
            <person name="Wang S."/>
            <person name="Scheerlinck J.P."/>
            <person name="Hofmann A."/>
            <person name="Sternberg P.W."/>
            <person name="Wang J."/>
            <person name="Gasser R.B."/>
        </authorList>
    </citation>
    <scope>NUCLEOTIDE SEQUENCE [LARGE SCALE GENOMIC DNA]</scope>
    <source>
        <strain evidence="3">DCEP-RM93M</strain>
    </source>
</reference>
<name>A0A085LVF8_9BILA</name>
<feature type="domain" description="Integrase zinc-binding" evidence="2">
    <location>
        <begin position="75"/>
        <end position="123"/>
    </location>
</feature>
<dbReference type="InterPro" id="IPR041588">
    <property type="entry name" value="Integrase_H2C2"/>
</dbReference>
<evidence type="ECO:0000259" key="2">
    <source>
        <dbReference type="Pfam" id="PF17921"/>
    </source>
</evidence>
<dbReference type="Gene3D" id="1.10.340.70">
    <property type="match status" value="1"/>
</dbReference>
<dbReference type="PANTHER" id="PTHR37984:SF5">
    <property type="entry name" value="PROTEIN NYNRIN-LIKE"/>
    <property type="match status" value="1"/>
</dbReference>
<evidence type="ECO:0000313" key="4">
    <source>
        <dbReference type="Proteomes" id="UP000030764"/>
    </source>
</evidence>
<protein>
    <recommendedName>
        <fullName evidence="1">RNA-directed DNA polymerase</fullName>
        <ecNumber evidence="1">2.7.7.49</ecNumber>
    </recommendedName>
</protein>
<dbReference type="PANTHER" id="PTHR37984">
    <property type="entry name" value="PROTEIN CBG26694"/>
    <property type="match status" value="1"/>
</dbReference>
<dbReference type="AlphaFoldDB" id="A0A085LVF8"/>
<proteinExistence type="predicted"/>
<accession>A0A085LVF8</accession>
<evidence type="ECO:0000313" key="3">
    <source>
        <dbReference type="EMBL" id="KFD48954.1"/>
    </source>
</evidence>
<sequence>MNAIRNGIADGALPVTSGTIHQEIAKVPLLQKVIQYLRQGGPKLKTLQPEQSLNRHDSLTIIDGCPFSADDALAPDTRQRHVLRGLHSGHPGISRTKMLPRSIVHWPGLDHQIADIVRQCTSRLRQQKDQLELSMATYKEMPILSPPS</sequence>
<dbReference type="InterPro" id="IPR050951">
    <property type="entry name" value="Retrovirus_Pol_polyprotein"/>
</dbReference>
<evidence type="ECO:0000256" key="1">
    <source>
        <dbReference type="ARBA" id="ARBA00012493"/>
    </source>
</evidence>
<organism evidence="3 4">
    <name type="scientific">Trichuris suis</name>
    <name type="common">pig whipworm</name>
    <dbReference type="NCBI Taxonomy" id="68888"/>
    <lineage>
        <taxon>Eukaryota</taxon>
        <taxon>Metazoa</taxon>
        <taxon>Ecdysozoa</taxon>
        <taxon>Nematoda</taxon>
        <taxon>Enoplea</taxon>
        <taxon>Dorylaimia</taxon>
        <taxon>Trichinellida</taxon>
        <taxon>Trichuridae</taxon>
        <taxon>Trichuris</taxon>
    </lineage>
</organism>
<gene>
    <name evidence="3" type="ORF">M513_10195</name>
</gene>
<dbReference type="GO" id="GO:0003964">
    <property type="term" value="F:RNA-directed DNA polymerase activity"/>
    <property type="evidence" value="ECO:0007669"/>
    <property type="project" value="UniProtKB-EC"/>
</dbReference>
<dbReference type="Proteomes" id="UP000030764">
    <property type="component" value="Unassembled WGS sequence"/>
</dbReference>